<protein>
    <submittedName>
        <fullName evidence="1">Uncharacterized protein</fullName>
    </submittedName>
</protein>
<dbReference type="EMBL" id="PGCI01000451">
    <property type="protein sequence ID" value="PLW26633.1"/>
    <property type="molecule type" value="Genomic_DNA"/>
</dbReference>
<reference evidence="1 2" key="1">
    <citation type="submission" date="2017-11" db="EMBL/GenBank/DDBJ databases">
        <title>De novo assembly and phasing of dikaryotic genomes from two isolates of Puccinia coronata f. sp. avenae, the causal agent of oat crown rust.</title>
        <authorList>
            <person name="Miller M.E."/>
            <person name="Zhang Y."/>
            <person name="Omidvar V."/>
            <person name="Sperschneider J."/>
            <person name="Schwessinger B."/>
            <person name="Raley C."/>
            <person name="Palmer J.M."/>
            <person name="Garnica D."/>
            <person name="Upadhyaya N."/>
            <person name="Rathjen J."/>
            <person name="Taylor J.M."/>
            <person name="Park R.F."/>
            <person name="Dodds P.N."/>
            <person name="Hirsch C.D."/>
            <person name="Kianian S.F."/>
            <person name="Figueroa M."/>
        </authorList>
    </citation>
    <scope>NUCLEOTIDE SEQUENCE [LARGE SCALE GENOMIC DNA]</scope>
    <source>
        <strain evidence="1">12SD80</strain>
    </source>
</reference>
<proteinExistence type="predicted"/>
<name>A0A2N5TMB6_9BASI</name>
<gene>
    <name evidence="1" type="ORF">PCASD_24657</name>
</gene>
<sequence>MALRENRISVGSKYALHVPGSRLAAPPSIHPICDQRTLAEAASLAEDATPSICKAALPVHGPGFEAAKALEDFETVFAAVKAVRSIASPYGLRTNLQDHTSAKLLETQIPTIQTLIKGCTSVVVVTNIKDIPPGCLAESINSNVTAHLLVAGVLNLKNKIAIKAEN</sequence>
<accession>A0A2N5TMB6</accession>
<comment type="caution">
    <text evidence="1">The sequence shown here is derived from an EMBL/GenBank/DDBJ whole genome shotgun (WGS) entry which is preliminary data.</text>
</comment>
<evidence type="ECO:0000313" key="2">
    <source>
        <dbReference type="Proteomes" id="UP000235392"/>
    </source>
</evidence>
<dbReference type="Proteomes" id="UP000235392">
    <property type="component" value="Unassembled WGS sequence"/>
</dbReference>
<evidence type="ECO:0000313" key="1">
    <source>
        <dbReference type="EMBL" id="PLW26633.1"/>
    </source>
</evidence>
<organism evidence="1 2">
    <name type="scientific">Puccinia coronata f. sp. avenae</name>
    <dbReference type="NCBI Taxonomy" id="200324"/>
    <lineage>
        <taxon>Eukaryota</taxon>
        <taxon>Fungi</taxon>
        <taxon>Dikarya</taxon>
        <taxon>Basidiomycota</taxon>
        <taxon>Pucciniomycotina</taxon>
        <taxon>Pucciniomycetes</taxon>
        <taxon>Pucciniales</taxon>
        <taxon>Pucciniaceae</taxon>
        <taxon>Puccinia</taxon>
    </lineage>
</organism>
<dbReference type="AlphaFoldDB" id="A0A2N5TMB6"/>